<comment type="similarity">
    <text evidence="1">Belongs to the Gfa family.</text>
</comment>
<keyword evidence="4" id="KW-0456">Lyase</keyword>
<organism evidence="6 7">
    <name type="scientific">Sordaria macrospora</name>
    <dbReference type="NCBI Taxonomy" id="5147"/>
    <lineage>
        <taxon>Eukaryota</taxon>
        <taxon>Fungi</taxon>
        <taxon>Dikarya</taxon>
        <taxon>Ascomycota</taxon>
        <taxon>Pezizomycotina</taxon>
        <taxon>Sordariomycetes</taxon>
        <taxon>Sordariomycetidae</taxon>
        <taxon>Sordariales</taxon>
        <taxon>Sordariaceae</taxon>
        <taxon>Sordaria</taxon>
    </lineage>
</organism>
<comment type="caution">
    <text evidence="6">The sequence shown here is derived from an EMBL/GenBank/DDBJ whole genome shotgun (WGS) entry which is preliminary data.</text>
</comment>
<dbReference type="AlphaFoldDB" id="A0A8S8ZPA1"/>
<proteinExistence type="inferred from homology"/>
<dbReference type="GO" id="GO:0016846">
    <property type="term" value="F:carbon-sulfur lyase activity"/>
    <property type="evidence" value="ECO:0007669"/>
    <property type="project" value="InterPro"/>
</dbReference>
<dbReference type="PANTHER" id="PTHR33337">
    <property type="entry name" value="GFA DOMAIN-CONTAINING PROTEIN"/>
    <property type="match status" value="1"/>
</dbReference>
<dbReference type="Gene3D" id="3.90.1590.10">
    <property type="entry name" value="glutathione-dependent formaldehyde- activating enzyme (gfa)"/>
    <property type="match status" value="2"/>
</dbReference>
<evidence type="ECO:0000256" key="4">
    <source>
        <dbReference type="ARBA" id="ARBA00023239"/>
    </source>
</evidence>
<dbReference type="OMA" id="YREFCNR"/>
<evidence type="ECO:0000259" key="5">
    <source>
        <dbReference type="PROSITE" id="PS51891"/>
    </source>
</evidence>
<dbReference type="GO" id="GO:0046872">
    <property type="term" value="F:metal ion binding"/>
    <property type="evidence" value="ECO:0007669"/>
    <property type="project" value="UniProtKB-KW"/>
</dbReference>
<gene>
    <name evidence="6" type="ORF">SMACR_06832</name>
</gene>
<dbReference type="EMBL" id="NMPR01000111">
    <property type="protein sequence ID" value="KAA8630185.1"/>
    <property type="molecule type" value="Genomic_DNA"/>
</dbReference>
<evidence type="ECO:0000313" key="7">
    <source>
        <dbReference type="Proteomes" id="UP000433876"/>
    </source>
</evidence>
<name>A0A8S8ZPA1_SORMA</name>
<accession>A0A8S8ZPA1</accession>
<evidence type="ECO:0000256" key="1">
    <source>
        <dbReference type="ARBA" id="ARBA00005495"/>
    </source>
</evidence>
<protein>
    <recommendedName>
        <fullName evidence="5">CENP-V/GFA domain-containing protein</fullName>
    </recommendedName>
</protein>
<dbReference type="InterPro" id="IPR011057">
    <property type="entry name" value="Mss4-like_sf"/>
</dbReference>
<reference evidence="6 7" key="1">
    <citation type="submission" date="2017-07" db="EMBL/GenBank/DDBJ databases">
        <title>Genome sequence of the Sordaria macrospora wild type strain R19027.</title>
        <authorList>
            <person name="Nowrousian M."/>
            <person name="Teichert I."/>
            <person name="Kueck U."/>
        </authorList>
    </citation>
    <scope>NUCLEOTIDE SEQUENCE [LARGE SCALE GENOMIC DNA]</scope>
    <source>
        <strain evidence="6 7">R19027</strain>
        <tissue evidence="6">Mycelium</tissue>
    </source>
</reference>
<dbReference type="PROSITE" id="PS51891">
    <property type="entry name" value="CENP_V_GFA"/>
    <property type="match status" value="1"/>
</dbReference>
<dbReference type="VEuPathDB" id="FungiDB:SMAC_06832"/>
<keyword evidence="2" id="KW-0479">Metal-binding</keyword>
<dbReference type="Pfam" id="PF04828">
    <property type="entry name" value="GFA"/>
    <property type="match status" value="2"/>
</dbReference>
<dbReference type="InterPro" id="IPR006913">
    <property type="entry name" value="CENP-V/GFA"/>
</dbReference>
<dbReference type="PANTHER" id="PTHR33337:SF32">
    <property type="entry name" value="DUF636 DOMAIN PROTEIN (AFU_ORTHOLOGUE AFUA_7G04120)"/>
    <property type="match status" value="1"/>
</dbReference>
<sequence length="413" mass="45776">MSTETGSKATISCLCGSIRQTVTLSPVDTDIVFCHCTACRHMSGQLFTSYVALSSAPTSLVSLKKYNSGPDHPNLETTCYYFCSTCGCHVFQRSSYYSDSDASNDDSNDKEQFEWSVATGVITSSENDNPNHRIQWQHQKADDTKDLGLSLWLPSASNSTSTSTSNIGQKATKIPDIITVPNTRNTKDLNNIFPAACHCKRISFHLTRPSQASILPHRGYPDAMYSYAAEPERLTSNPHDEKWWLRGPEPQCTSSTSSRTPPLGVESITSFTRYFTGACVCKSCRLASGFEIQCWAFVPRCNIQFASVVEGTLDFDALPPGLLKRYESSPGVWREFCPTCGATVFYHAEKAKDVIDVSVGLFDGDRGARAEDWLEWGRERVSYAEEVREGRKDGMADWAERLLKGLEEGMKGS</sequence>
<evidence type="ECO:0000313" key="6">
    <source>
        <dbReference type="EMBL" id="KAA8630185.1"/>
    </source>
</evidence>
<keyword evidence="3" id="KW-0862">Zinc</keyword>
<evidence type="ECO:0000256" key="3">
    <source>
        <dbReference type="ARBA" id="ARBA00022833"/>
    </source>
</evidence>
<dbReference type="Proteomes" id="UP000433876">
    <property type="component" value="Unassembled WGS sequence"/>
</dbReference>
<dbReference type="SUPFAM" id="SSF51316">
    <property type="entry name" value="Mss4-like"/>
    <property type="match status" value="2"/>
</dbReference>
<feature type="domain" description="CENP-V/GFA" evidence="5">
    <location>
        <begin position="4"/>
        <end position="153"/>
    </location>
</feature>
<evidence type="ECO:0000256" key="2">
    <source>
        <dbReference type="ARBA" id="ARBA00022723"/>
    </source>
</evidence>